<proteinExistence type="predicted"/>
<dbReference type="Proteomes" id="UP000887540">
    <property type="component" value="Unplaced"/>
</dbReference>
<keyword evidence="1" id="KW-0479">Metal-binding</keyword>
<reference evidence="5" key="1">
    <citation type="submission" date="2022-11" db="UniProtKB">
        <authorList>
            <consortium name="WormBaseParasite"/>
        </authorList>
    </citation>
    <scope>IDENTIFICATION</scope>
</reference>
<name>A0A914DZA4_9BILA</name>
<accession>A0A914DZA4</accession>
<dbReference type="WBParaSite" id="ACRNAN_scaffold4715.g21694.t1">
    <property type="protein sequence ID" value="ACRNAN_scaffold4715.g21694.t1"/>
    <property type="gene ID" value="ACRNAN_scaffold4715.g21694"/>
</dbReference>
<evidence type="ECO:0000256" key="1">
    <source>
        <dbReference type="PROSITE-ProRule" id="PRU00042"/>
    </source>
</evidence>
<feature type="region of interest" description="Disordered" evidence="2">
    <location>
        <begin position="94"/>
        <end position="131"/>
    </location>
</feature>
<dbReference type="InterPro" id="IPR036236">
    <property type="entry name" value="Znf_C2H2_sf"/>
</dbReference>
<feature type="domain" description="C2H2-type" evidence="3">
    <location>
        <begin position="168"/>
        <end position="195"/>
    </location>
</feature>
<dbReference type="PROSITE" id="PS00028">
    <property type="entry name" value="ZINC_FINGER_C2H2_1"/>
    <property type="match status" value="2"/>
</dbReference>
<organism evidence="4 5">
    <name type="scientific">Acrobeloides nanus</name>
    <dbReference type="NCBI Taxonomy" id="290746"/>
    <lineage>
        <taxon>Eukaryota</taxon>
        <taxon>Metazoa</taxon>
        <taxon>Ecdysozoa</taxon>
        <taxon>Nematoda</taxon>
        <taxon>Chromadorea</taxon>
        <taxon>Rhabditida</taxon>
        <taxon>Tylenchina</taxon>
        <taxon>Cephalobomorpha</taxon>
        <taxon>Cephaloboidea</taxon>
        <taxon>Cephalobidae</taxon>
        <taxon>Acrobeloides</taxon>
    </lineage>
</organism>
<evidence type="ECO:0000313" key="5">
    <source>
        <dbReference type="WBParaSite" id="ACRNAN_scaffold4715.g21694.t1"/>
    </source>
</evidence>
<dbReference type="SUPFAM" id="SSF57667">
    <property type="entry name" value="beta-beta-alpha zinc fingers"/>
    <property type="match status" value="1"/>
</dbReference>
<evidence type="ECO:0000256" key="2">
    <source>
        <dbReference type="SAM" id="MobiDB-lite"/>
    </source>
</evidence>
<dbReference type="AlphaFoldDB" id="A0A914DZA4"/>
<dbReference type="PROSITE" id="PS50157">
    <property type="entry name" value="ZINC_FINGER_C2H2_2"/>
    <property type="match status" value="1"/>
</dbReference>
<evidence type="ECO:0000259" key="3">
    <source>
        <dbReference type="PROSITE" id="PS50157"/>
    </source>
</evidence>
<evidence type="ECO:0000313" key="4">
    <source>
        <dbReference type="Proteomes" id="UP000887540"/>
    </source>
</evidence>
<protein>
    <submittedName>
        <fullName evidence="5">C2H2-type domain-containing protein</fullName>
    </submittedName>
</protein>
<keyword evidence="1" id="KW-0863">Zinc-finger</keyword>
<dbReference type="SMART" id="SM00355">
    <property type="entry name" value="ZnF_C2H2"/>
    <property type="match status" value="2"/>
</dbReference>
<dbReference type="Gene3D" id="3.30.160.60">
    <property type="entry name" value="Classic Zinc Finger"/>
    <property type="match status" value="1"/>
</dbReference>
<keyword evidence="4" id="KW-1185">Reference proteome</keyword>
<keyword evidence="1" id="KW-0862">Zinc</keyword>
<feature type="compositionally biased region" description="Polar residues" evidence="2">
    <location>
        <begin position="98"/>
        <end position="117"/>
    </location>
</feature>
<dbReference type="InterPro" id="IPR013087">
    <property type="entry name" value="Znf_C2H2_type"/>
</dbReference>
<sequence>MVQPTSAFDIKDEEEIDVTGMDFIDYGEMLNQVPIKTTANRNKLNSNARDMFTTRLNAVKHTASTSSSYQNSPIDVVNVDENPYEDSIESLAAKRAKMTTSRTPASPQKPQRSSTKASALPTPSYPTTSIRNVSLVDDDDDENFLKPIKITYLNEDGTEESEGLNGQFFCDKCPAMFRSRVGLTNHKKKHGANDMYRCNLCDFSCKNKKTTRYHRKVHMEIAGDGMGYEDDV</sequence>
<dbReference type="GO" id="GO:0008270">
    <property type="term" value="F:zinc ion binding"/>
    <property type="evidence" value="ECO:0007669"/>
    <property type="project" value="UniProtKB-KW"/>
</dbReference>